<dbReference type="HAMAP" id="MF_00135">
    <property type="entry name" value="PRAI"/>
    <property type="match status" value="1"/>
</dbReference>
<evidence type="ECO:0000256" key="5">
    <source>
        <dbReference type="ARBA" id="ARBA00022605"/>
    </source>
</evidence>
<dbReference type="AlphaFoldDB" id="A0A845Q871"/>
<comment type="catalytic activity">
    <reaction evidence="1 9">
        <text>N-(5-phospho-beta-D-ribosyl)anthranilate = 1-(2-carboxyphenylamino)-1-deoxy-D-ribulose 5-phosphate</text>
        <dbReference type="Rhea" id="RHEA:21540"/>
        <dbReference type="ChEBI" id="CHEBI:18277"/>
        <dbReference type="ChEBI" id="CHEBI:58613"/>
        <dbReference type="EC" id="5.3.1.24"/>
    </reaction>
</comment>
<evidence type="ECO:0000313" key="12">
    <source>
        <dbReference type="Proteomes" id="UP000470384"/>
    </source>
</evidence>
<organism evidence="11 12">
    <name type="scientific">Pyruvatibacter mobilis</name>
    <dbReference type="NCBI Taxonomy" id="1712261"/>
    <lineage>
        <taxon>Bacteria</taxon>
        <taxon>Pseudomonadati</taxon>
        <taxon>Pseudomonadota</taxon>
        <taxon>Alphaproteobacteria</taxon>
        <taxon>Hyphomicrobiales</taxon>
        <taxon>Parvibaculaceae</taxon>
        <taxon>Pyruvatibacter</taxon>
    </lineage>
</organism>
<proteinExistence type="inferred from homology"/>
<dbReference type="NCBIfam" id="NF002295">
    <property type="entry name" value="PRK01222.1-1"/>
    <property type="match status" value="1"/>
</dbReference>
<dbReference type="CDD" id="cd00405">
    <property type="entry name" value="PRAI"/>
    <property type="match status" value="1"/>
</dbReference>
<dbReference type="EC" id="5.3.1.24" evidence="3 9"/>
<dbReference type="GO" id="GO:0000162">
    <property type="term" value="P:L-tryptophan biosynthetic process"/>
    <property type="evidence" value="ECO:0007669"/>
    <property type="project" value="UniProtKB-UniRule"/>
</dbReference>
<evidence type="ECO:0000256" key="2">
    <source>
        <dbReference type="ARBA" id="ARBA00004664"/>
    </source>
</evidence>
<evidence type="ECO:0000256" key="8">
    <source>
        <dbReference type="ARBA" id="ARBA00023235"/>
    </source>
</evidence>
<dbReference type="InterPro" id="IPR001240">
    <property type="entry name" value="PRAI_dom"/>
</dbReference>
<comment type="caution">
    <text evidence="11">The sequence shown here is derived from an EMBL/GenBank/DDBJ whole genome shotgun (WGS) entry which is preliminary data.</text>
</comment>
<reference evidence="11 12" key="1">
    <citation type="journal article" date="2016" name="Int. J. Syst. Evol. Microbiol.">
        <title>Pyruvatibacter mobilis gen. nov., sp. nov., a marine bacterium from the culture broth of Picochlorum sp. 122.</title>
        <authorList>
            <person name="Wang G."/>
            <person name="Tang M."/>
            <person name="Wu H."/>
            <person name="Dai S."/>
            <person name="Li T."/>
            <person name="Chen C."/>
            <person name="He H."/>
            <person name="Fan J."/>
            <person name="Xiang W."/>
            <person name="Li X."/>
        </authorList>
    </citation>
    <scope>NUCLEOTIDE SEQUENCE [LARGE SCALE GENOMIC DNA]</scope>
    <source>
        <strain evidence="11 12">GYP-11</strain>
    </source>
</reference>
<dbReference type="GO" id="GO:0004640">
    <property type="term" value="F:phosphoribosylanthranilate isomerase activity"/>
    <property type="evidence" value="ECO:0007669"/>
    <property type="project" value="UniProtKB-UniRule"/>
</dbReference>
<evidence type="ECO:0000256" key="6">
    <source>
        <dbReference type="ARBA" id="ARBA00022822"/>
    </source>
</evidence>
<feature type="domain" description="N-(5'phosphoribosyl) anthranilate isomerase (PRAI)" evidence="10">
    <location>
        <begin position="7"/>
        <end position="211"/>
    </location>
</feature>
<dbReference type="EMBL" id="WXYQ01000004">
    <property type="protein sequence ID" value="NBG94853.1"/>
    <property type="molecule type" value="Genomic_DNA"/>
</dbReference>
<dbReference type="InterPro" id="IPR011060">
    <property type="entry name" value="RibuloseP-bd_barrel"/>
</dbReference>
<evidence type="ECO:0000256" key="9">
    <source>
        <dbReference type="HAMAP-Rule" id="MF_00135"/>
    </source>
</evidence>
<accession>A0A845Q871</accession>
<dbReference type="Proteomes" id="UP000470384">
    <property type="component" value="Unassembled WGS sequence"/>
</dbReference>
<comment type="similarity">
    <text evidence="9">Belongs to the TrpF family.</text>
</comment>
<keyword evidence="6 9" id="KW-0822">Tryptophan biosynthesis</keyword>
<dbReference type="PANTHER" id="PTHR42894:SF1">
    <property type="entry name" value="N-(5'-PHOSPHORIBOSYL)ANTHRANILATE ISOMERASE"/>
    <property type="match status" value="1"/>
</dbReference>
<keyword evidence="12" id="KW-1185">Reference proteome</keyword>
<sequence>MGADTKIKICGLTTPEAVAAVNEIRADMAGLVFFPKSPRNVSISDACALAGGLASSVQSVALVVDAPDHELDEIIGGVAPNMLQLHGAETPERVAQVKARTGLPVMKALAIAEADDLTAARAYEKVADWLLFDAKPPKSLANALPGGNGLVFDWTLLTGFESACPWMLSGGLDADNVAEAARISGARAVDVSSGVESEPGLKDPDRIRAFAAAARS</sequence>
<dbReference type="OrthoDB" id="9796196at2"/>
<evidence type="ECO:0000256" key="3">
    <source>
        <dbReference type="ARBA" id="ARBA00012572"/>
    </source>
</evidence>
<keyword evidence="8 9" id="KW-0413">Isomerase</keyword>
<dbReference type="PANTHER" id="PTHR42894">
    <property type="entry name" value="N-(5'-PHOSPHORIBOSYL)ANTHRANILATE ISOMERASE"/>
    <property type="match status" value="1"/>
</dbReference>
<protein>
    <recommendedName>
        <fullName evidence="4 9">N-(5'-phosphoribosyl)anthranilate isomerase</fullName>
        <shortName evidence="9">PRAI</shortName>
        <ecNumber evidence="3 9">5.3.1.24</ecNumber>
    </recommendedName>
</protein>
<evidence type="ECO:0000256" key="1">
    <source>
        <dbReference type="ARBA" id="ARBA00001164"/>
    </source>
</evidence>
<dbReference type="Gene3D" id="3.20.20.70">
    <property type="entry name" value="Aldolase class I"/>
    <property type="match status" value="1"/>
</dbReference>
<dbReference type="RefSeq" id="WP_160586925.1">
    <property type="nucleotide sequence ID" value="NZ_BMHN01000001.1"/>
</dbReference>
<dbReference type="SUPFAM" id="SSF51366">
    <property type="entry name" value="Ribulose-phoshate binding barrel"/>
    <property type="match status" value="1"/>
</dbReference>
<evidence type="ECO:0000259" key="10">
    <source>
        <dbReference type="Pfam" id="PF00697"/>
    </source>
</evidence>
<gene>
    <name evidence="9" type="primary">trpF</name>
    <name evidence="11" type="ORF">GTQ45_03810</name>
</gene>
<comment type="pathway">
    <text evidence="2 9">Amino-acid biosynthesis; L-tryptophan biosynthesis; L-tryptophan from chorismate: step 3/5.</text>
</comment>
<evidence type="ECO:0000313" key="11">
    <source>
        <dbReference type="EMBL" id="NBG94853.1"/>
    </source>
</evidence>
<name>A0A845Q871_9HYPH</name>
<keyword evidence="5 9" id="KW-0028">Amino-acid biosynthesis</keyword>
<dbReference type="UniPathway" id="UPA00035">
    <property type="reaction ID" value="UER00042"/>
</dbReference>
<dbReference type="Pfam" id="PF00697">
    <property type="entry name" value="PRAI"/>
    <property type="match status" value="1"/>
</dbReference>
<dbReference type="InterPro" id="IPR044643">
    <property type="entry name" value="TrpF_fam"/>
</dbReference>
<evidence type="ECO:0000256" key="4">
    <source>
        <dbReference type="ARBA" id="ARBA00022272"/>
    </source>
</evidence>
<evidence type="ECO:0000256" key="7">
    <source>
        <dbReference type="ARBA" id="ARBA00023141"/>
    </source>
</evidence>
<dbReference type="GeneID" id="300655762"/>
<dbReference type="InterPro" id="IPR013785">
    <property type="entry name" value="Aldolase_TIM"/>
</dbReference>
<keyword evidence="7 9" id="KW-0057">Aromatic amino acid biosynthesis</keyword>